<dbReference type="GO" id="GO:0005829">
    <property type="term" value="C:cytosol"/>
    <property type="evidence" value="ECO:0007669"/>
    <property type="project" value="TreeGrafter"/>
</dbReference>
<evidence type="ECO:0000256" key="2">
    <source>
        <dbReference type="ARBA" id="ARBA00023002"/>
    </source>
</evidence>
<dbReference type="STRING" id="1203554.HMPREF1476_01183"/>
<dbReference type="Pfam" id="PF02525">
    <property type="entry name" value="Flavodoxin_2"/>
    <property type="match status" value="1"/>
</dbReference>
<dbReference type="PATRIC" id="fig|1203554.3.peg.1226"/>
<evidence type="ECO:0000256" key="1">
    <source>
        <dbReference type="ARBA" id="ARBA00006252"/>
    </source>
</evidence>
<dbReference type="InterPro" id="IPR051545">
    <property type="entry name" value="NAD(P)H_dehydrogenase_qn"/>
</dbReference>
<name>S3BFE0_9BURK</name>
<evidence type="ECO:0000313" key="5">
    <source>
        <dbReference type="EMBL" id="EPD99146.1"/>
    </source>
</evidence>
<dbReference type="GO" id="GO:0003955">
    <property type="term" value="F:NAD(P)H dehydrogenase (quinone) activity"/>
    <property type="evidence" value="ECO:0007669"/>
    <property type="project" value="TreeGrafter"/>
</dbReference>
<keyword evidence="6" id="KW-1185">Reference proteome</keyword>
<proteinExistence type="inferred from homology"/>
<protein>
    <recommendedName>
        <fullName evidence="4">Flavodoxin-like fold domain-containing protein</fullName>
    </recommendedName>
</protein>
<evidence type="ECO:0000313" key="6">
    <source>
        <dbReference type="Proteomes" id="UP000014400"/>
    </source>
</evidence>
<dbReference type="SUPFAM" id="SSF52218">
    <property type="entry name" value="Flavoproteins"/>
    <property type="match status" value="1"/>
</dbReference>
<dbReference type="eggNOG" id="COG2249">
    <property type="taxonomic scope" value="Bacteria"/>
</dbReference>
<dbReference type="Gene3D" id="3.40.50.360">
    <property type="match status" value="1"/>
</dbReference>
<dbReference type="AlphaFoldDB" id="S3BFE0"/>
<reference evidence="5 6" key="1">
    <citation type="submission" date="2013-04" db="EMBL/GenBank/DDBJ databases">
        <title>The Genome Sequence of Sutterella wadsworthensis HGA0223.</title>
        <authorList>
            <consortium name="The Broad Institute Genomics Platform"/>
            <person name="Earl A."/>
            <person name="Ward D."/>
            <person name="Feldgarden M."/>
            <person name="Gevers D."/>
            <person name="Schmidt T.M."/>
            <person name="Dover J."/>
            <person name="Dai D."/>
            <person name="Walker B."/>
            <person name="Young S."/>
            <person name="Zeng Q."/>
            <person name="Gargeya S."/>
            <person name="Fitzgerald M."/>
            <person name="Haas B."/>
            <person name="Abouelleil A."/>
            <person name="Allen A.W."/>
            <person name="Alvarado L."/>
            <person name="Arachchi H.M."/>
            <person name="Berlin A.M."/>
            <person name="Chapman S.B."/>
            <person name="Gainer-Dewar J."/>
            <person name="Goldberg J."/>
            <person name="Griggs A."/>
            <person name="Gujja S."/>
            <person name="Hansen M."/>
            <person name="Howarth C."/>
            <person name="Imamovic A."/>
            <person name="Ireland A."/>
            <person name="Larimer J."/>
            <person name="McCowan C."/>
            <person name="Murphy C."/>
            <person name="Pearson M."/>
            <person name="Poon T.W."/>
            <person name="Priest M."/>
            <person name="Roberts A."/>
            <person name="Saif S."/>
            <person name="Shea T."/>
            <person name="Sisk P."/>
            <person name="Sykes S."/>
            <person name="Wortman J."/>
            <person name="Nusbaum C."/>
            <person name="Birren B."/>
        </authorList>
    </citation>
    <scope>NUCLEOTIDE SEQUENCE [LARGE SCALE GENOMIC DNA]</scope>
    <source>
        <strain evidence="5 6">HGA0223</strain>
    </source>
</reference>
<dbReference type="PANTHER" id="PTHR10204:SF34">
    <property type="entry name" value="NAD(P)H DEHYDROGENASE [QUINONE] 1 ISOFORM 1"/>
    <property type="match status" value="1"/>
</dbReference>
<dbReference type="EMBL" id="ATCF01000017">
    <property type="protein sequence ID" value="EPD99146.1"/>
    <property type="molecule type" value="Genomic_DNA"/>
</dbReference>
<feature type="domain" description="Flavodoxin-like fold" evidence="4">
    <location>
        <begin position="94"/>
        <end position="225"/>
    </location>
</feature>
<dbReference type="RefSeq" id="WP_005428969.1">
    <property type="nucleotide sequence ID" value="NZ_KE150480.1"/>
</dbReference>
<gene>
    <name evidence="5" type="ORF">HMPREF1476_01183</name>
</gene>
<dbReference type="InterPro" id="IPR029039">
    <property type="entry name" value="Flavoprotein-like_sf"/>
</dbReference>
<comment type="similarity">
    <text evidence="1">Belongs to the NAD(P)H dehydrogenase (quinone) family.</text>
</comment>
<evidence type="ECO:0000256" key="3">
    <source>
        <dbReference type="SAM" id="SignalP"/>
    </source>
</evidence>
<evidence type="ECO:0000259" key="4">
    <source>
        <dbReference type="Pfam" id="PF02525"/>
    </source>
</evidence>
<comment type="caution">
    <text evidence="5">The sequence shown here is derived from an EMBL/GenBank/DDBJ whole genome shotgun (WGS) entry which is preliminary data.</text>
</comment>
<keyword evidence="2" id="KW-0560">Oxidoreductase</keyword>
<feature type="signal peptide" evidence="3">
    <location>
        <begin position="1"/>
        <end position="23"/>
    </location>
</feature>
<dbReference type="InterPro" id="IPR003680">
    <property type="entry name" value="Flavodoxin_fold"/>
</dbReference>
<sequence length="305" mass="33793">MSSPFKLIAVLIAAGFCVPAAFAADAVTSASVVPAAQKTQDGAVLEGTKTLAAKGGDRLPDNVDAVTSASVVPVQYRQTDWKPSGFTDAKDKKRALFILDDPRHESVTYDLCVTAMKFFEEKGFEVELRDLIANKFNPLITTREEFYHAKDGFGKTPADVLTEQAFVKKADHIIFVQPNWQDTDPMFTKGYKLRVFSKGFSYDDGPKGRVGLLPGKTFYTIMNAGWLGMGQGMSGDSLNKNPQEWETWMFAMRVVDDDAAVGKDMKNLGRFVNDRTPSNLDPNYGEKIEALRAVLRKHLARDFNL</sequence>
<dbReference type="Proteomes" id="UP000014400">
    <property type="component" value="Unassembled WGS sequence"/>
</dbReference>
<feature type="chain" id="PRO_5004506169" description="Flavodoxin-like fold domain-containing protein" evidence="3">
    <location>
        <begin position="24"/>
        <end position="305"/>
    </location>
</feature>
<dbReference type="HOGENOM" id="CLU_959517_0_0_4"/>
<keyword evidence="3" id="KW-0732">Signal</keyword>
<accession>S3BFE0</accession>
<dbReference type="PANTHER" id="PTHR10204">
    <property type="entry name" value="NAD P H OXIDOREDUCTASE-RELATED"/>
    <property type="match status" value="1"/>
</dbReference>
<organism evidence="5 6">
    <name type="scientific">Sutterella wadsworthensis HGA0223</name>
    <dbReference type="NCBI Taxonomy" id="1203554"/>
    <lineage>
        <taxon>Bacteria</taxon>
        <taxon>Pseudomonadati</taxon>
        <taxon>Pseudomonadota</taxon>
        <taxon>Betaproteobacteria</taxon>
        <taxon>Burkholderiales</taxon>
        <taxon>Sutterellaceae</taxon>
        <taxon>Sutterella</taxon>
    </lineage>
</organism>